<dbReference type="Proteomes" id="UP000677126">
    <property type="component" value="Chromosome"/>
</dbReference>
<sequence>MNQKDMLVGLLAQAAAEGSDLVTLRAIVEEASEVGAQRMLMLIGLDDDTAPEDLSELRELLRAWRDAKTSARNAAVGWAVRGVLALLLLGLAVRLGATEMLR</sequence>
<keyword evidence="1" id="KW-0472">Membrane</keyword>
<keyword evidence="1" id="KW-1133">Transmembrane helix</keyword>
<evidence type="ECO:0000313" key="2">
    <source>
        <dbReference type="EMBL" id="QVM84947.1"/>
    </source>
</evidence>
<protein>
    <submittedName>
        <fullName evidence="2">Uncharacterized protein</fullName>
    </submittedName>
</protein>
<keyword evidence="1" id="KW-0812">Transmembrane</keyword>
<dbReference type="InterPro" id="IPR046130">
    <property type="entry name" value="DUF6127"/>
</dbReference>
<name>A0ABX8E6Z6_9SPHN</name>
<evidence type="ECO:0000313" key="3">
    <source>
        <dbReference type="Proteomes" id="UP000677126"/>
    </source>
</evidence>
<dbReference type="Pfam" id="PF19622">
    <property type="entry name" value="DUF6127"/>
    <property type="match status" value="1"/>
</dbReference>
<reference evidence="2 3" key="1">
    <citation type="journal article" date="2021" name="Int. J. Syst. Evol. Microbiol.">
        <title>Novosphingobium decolorationis sp. nov., an aniline blue-decolourizing bacterium isolated from East Pacific sediment.</title>
        <authorList>
            <person name="Chen X."/>
            <person name="Dong B."/>
            <person name="Chen T."/>
            <person name="Ren N."/>
            <person name="Wang J."/>
            <person name="Xu Y."/>
            <person name="Yang J."/>
            <person name="Zhu S."/>
            <person name="Chen J."/>
        </authorList>
    </citation>
    <scope>NUCLEOTIDE SEQUENCE [LARGE SCALE GENOMIC DNA]</scope>
    <source>
        <strain evidence="2 3">502str22</strain>
    </source>
</reference>
<feature type="transmembrane region" description="Helical" evidence="1">
    <location>
        <begin position="78"/>
        <end position="97"/>
    </location>
</feature>
<evidence type="ECO:0000256" key="1">
    <source>
        <dbReference type="SAM" id="Phobius"/>
    </source>
</evidence>
<keyword evidence="3" id="KW-1185">Reference proteome</keyword>
<dbReference type="EMBL" id="CP054856">
    <property type="protein sequence ID" value="QVM84947.1"/>
    <property type="molecule type" value="Genomic_DNA"/>
</dbReference>
<proteinExistence type="predicted"/>
<accession>A0ABX8E6Z6</accession>
<organism evidence="2 3">
    <name type="scientific">Novosphingobium decolorationis</name>
    <dbReference type="NCBI Taxonomy" id="2698673"/>
    <lineage>
        <taxon>Bacteria</taxon>
        <taxon>Pseudomonadati</taxon>
        <taxon>Pseudomonadota</taxon>
        <taxon>Alphaproteobacteria</taxon>
        <taxon>Sphingomonadales</taxon>
        <taxon>Sphingomonadaceae</taxon>
        <taxon>Novosphingobium</taxon>
    </lineage>
</organism>
<gene>
    <name evidence="2" type="ORF">HT578_15730</name>
</gene>
<dbReference type="RefSeq" id="WP_039389077.1">
    <property type="nucleotide sequence ID" value="NZ_CP054856.1"/>
</dbReference>